<feature type="transmembrane region" description="Helical" evidence="1">
    <location>
        <begin position="66"/>
        <end position="91"/>
    </location>
</feature>
<keyword evidence="1" id="KW-0472">Membrane</keyword>
<proteinExistence type="predicted"/>
<feature type="transmembrane region" description="Helical" evidence="1">
    <location>
        <begin position="103"/>
        <end position="125"/>
    </location>
</feature>
<name>A0ABT9BNC8_9MICO</name>
<protein>
    <recommendedName>
        <fullName evidence="4">Yip1 domain-containing protein</fullName>
    </recommendedName>
</protein>
<dbReference type="Proteomes" id="UP001241072">
    <property type="component" value="Unassembled WGS sequence"/>
</dbReference>
<dbReference type="RefSeq" id="WP_305001704.1">
    <property type="nucleotide sequence ID" value="NZ_JAUQUB010000001.1"/>
</dbReference>
<feature type="transmembrane region" description="Helical" evidence="1">
    <location>
        <begin position="176"/>
        <end position="198"/>
    </location>
</feature>
<accession>A0ABT9BNC8</accession>
<evidence type="ECO:0000256" key="1">
    <source>
        <dbReference type="SAM" id="Phobius"/>
    </source>
</evidence>
<dbReference type="EMBL" id="JAUQUB010000001">
    <property type="protein sequence ID" value="MDO7881291.1"/>
    <property type="molecule type" value="Genomic_DNA"/>
</dbReference>
<feature type="transmembrane region" description="Helical" evidence="1">
    <location>
        <begin position="34"/>
        <end position="54"/>
    </location>
</feature>
<sequence length="204" mass="20242">MTDSSAVPPPPAYGPIPVVPDAPVLFAARSIPQAVWRGVIGIALIAAGIGGQVAGAGFPSNAPVEMFINFAITATAVVAGIILLVFAVTAGTARSLPLTRGPVSPLAIAAVAVSVVAVLVCVVALPGQIIESGATGIRLRYSNLSGPAFGTGFLWATGIVMGAISVRSPALISKVLGFAAVVLGFAVIATNIWAAAIYSAGLTD</sequence>
<evidence type="ECO:0008006" key="4">
    <source>
        <dbReference type="Google" id="ProtNLM"/>
    </source>
</evidence>
<comment type="caution">
    <text evidence="2">The sequence shown here is derived from an EMBL/GenBank/DDBJ whole genome shotgun (WGS) entry which is preliminary data.</text>
</comment>
<reference evidence="2 3" key="1">
    <citation type="submission" date="2023-07" db="EMBL/GenBank/DDBJ databases">
        <title>Protaetiibacter sp. nov WY-16 isolated from soil.</title>
        <authorList>
            <person name="Liu B."/>
            <person name="Wan Y."/>
        </authorList>
    </citation>
    <scope>NUCLEOTIDE SEQUENCE [LARGE SCALE GENOMIC DNA]</scope>
    <source>
        <strain evidence="2 3">WY-16</strain>
    </source>
</reference>
<evidence type="ECO:0000313" key="2">
    <source>
        <dbReference type="EMBL" id="MDO7881291.1"/>
    </source>
</evidence>
<keyword evidence="1" id="KW-0812">Transmembrane</keyword>
<feature type="transmembrane region" description="Helical" evidence="1">
    <location>
        <begin position="145"/>
        <end position="164"/>
    </location>
</feature>
<evidence type="ECO:0000313" key="3">
    <source>
        <dbReference type="Proteomes" id="UP001241072"/>
    </source>
</evidence>
<organism evidence="2 3">
    <name type="scientific">Antiquaquibacter soli</name>
    <dbReference type="NCBI Taxonomy" id="3064523"/>
    <lineage>
        <taxon>Bacteria</taxon>
        <taxon>Bacillati</taxon>
        <taxon>Actinomycetota</taxon>
        <taxon>Actinomycetes</taxon>
        <taxon>Micrococcales</taxon>
        <taxon>Microbacteriaceae</taxon>
        <taxon>Antiquaquibacter</taxon>
    </lineage>
</organism>
<keyword evidence="1" id="KW-1133">Transmembrane helix</keyword>
<gene>
    <name evidence="2" type="ORF">Q5716_03520</name>
</gene>
<keyword evidence="3" id="KW-1185">Reference proteome</keyword>